<gene>
    <name evidence="2" type="ORF">PDESU_04683</name>
</gene>
<dbReference type="SUPFAM" id="SSF47781">
    <property type="entry name" value="RuvA domain 2-like"/>
    <property type="match status" value="1"/>
</dbReference>
<evidence type="ECO:0000313" key="2">
    <source>
        <dbReference type="EMBL" id="VGO16093.1"/>
    </source>
</evidence>
<dbReference type="InterPro" id="IPR016071">
    <property type="entry name" value="Staphylococal_nuclease_OB-fold"/>
</dbReference>
<evidence type="ECO:0000313" key="3">
    <source>
        <dbReference type="Proteomes" id="UP000366872"/>
    </source>
</evidence>
<dbReference type="Pfam" id="PF00565">
    <property type="entry name" value="SNase"/>
    <property type="match status" value="1"/>
</dbReference>
<dbReference type="RefSeq" id="WP_168442516.1">
    <property type="nucleotide sequence ID" value="NZ_CAAHFG010000003.1"/>
</dbReference>
<dbReference type="PROSITE" id="PS50830">
    <property type="entry name" value="TNASE_3"/>
    <property type="match status" value="1"/>
</dbReference>
<dbReference type="PANTHER" id="PTHR21180:SF32">
    <property type="entry name" value="ENDONUCLEASE_EXONUCLEASE_PHOSPHATASE FAMILY DOMAIN-CONTAINING PROTEIN 1"/>
    <property type="match status" value="1"/>
</dbReference>
<evidence type="ECO:0000259" key="1">
    <source>
        <dbReference type="PROSITE" id="PS50830"/>
    </source>
</evidence>
<proteinExistence type="predicted"/>
<dbReference type="GO" id="GO:0006281">
    <property type="term" value="P:DNA repair"/>
    <property type="evidence" value="ECO:0007669"/>
    <property type="project" value="InterPro"/>
</dbReference>
<dbReference type="Gene3D" id="1.10.150.320">
    <property type="entry name" value="Photosystem II 12 kDa extrinsic protein"/>
    <property type="match status" value="1"/>
</dbReference>
<dbReference type="InterPro" id="IPR003583">
    <property type="entry name" value="Hlx-hairpin-Hlx_DNA-bd_motif"/>
</dbReference>
<dbReference type="Proteomes" id="UP000366872">
    <property type="component" value="Unassembled WGS sequence"/>
</dbReference>
<dbReference type="Pfam" id="PF12836">
    <property type="entry name" value="HHH_3"/>
    <property type="match status" value="1"/>
</dbReference>
<dbReference type="Gene3D" id="2.40.50.90">
    <property type="match status" value="1"/>
</dbReference>
<feature type="domain" description="TNase-like" evidence="1">
    <location>
        <begin position="26"/>
        <end position="175"/>
    </location>
</feature>
<organism evidence="2 3">
    <name type="scientific">Pontiella desulfatans</name>
    <dbReference type="NCBI Taxonomy" id="2750659"/>
    <lineage>
        <taxon>Bacteria</taxon>
        <taxon>Pseudomonadati</taxon>
        <taxon>Kiritimatiellota</taxon>
        <taxon>Kiritimatiellia</taxon>
        <taxon>Kiritimatiellales</taxon>
        <taxon>Pontiellaceae</taxon>
        <taxon>Pontiella</taxon>
    </lineage>
</organism>
<dbReference type="InterPro" id="IPR010994">
    <property type="entry name" value="RuvA_2-like"/>
</dbReference>
<reference evidence="2 3" key="1">
    <citation type="submission" date="2019-04" db="EMBL/GenBank/DDBJ databases">
        <authorList>
            <person name="Van Vliet M D."/>
        </authorList>
    </citation>
    <scope>NUCLEOTIDE SEQUENCE [LARGE SCALE GENOMIC DNA]</scope>
    <source>
        <strain evidence="2 3">F1</strain>
    </source>
</reference>
<dbReference type="EMBL" id="CAAHFG010000003">
    <property type="protein sequence ID" value="VGO16093.1"/>
    <property type="molecule type" value="Genomic_DNA"/>
</dbReference>
<keyword evidence="3" id="KW-1185">Reference proteome</keyword>
<dbReference type="AlphaFoldDB" id="A0A6C2U8E2"/>
<dbReference type="InterPro" id="IPR051675">
    <property type="entry name" value="Endo/Exo/Phosphatase_dom_1"/>
</dbReference>
<name>A0A6C2U8E2_PONDE</name>
<protein>
    <recommendedName>
        <fullName evidence="1">TNase-like domain-containing protein</fullName>
    </recommendedName>
</protein>
<dbReference type="PANTHER" id="PTHR21180">
    <property type="entry name" value="ENDONUCLEASE/EXONUCLEASE/PHOSPHATASE FAMILY DOMAIN-CONTAINING PROTEIN 1"/>
    <property type="match status" value="1"/>
</dbReference>
<dbReference type="SUPFAM" id="SSF50199">
    <property type="entry name" value="Staphylococcal nuclease"/>
    <property type="match status" value="1"/>
</dbReference>
<dbReference type="SMART" id="SM00278">
    <property type="entry name" value="HhH1"/>
    <property type="match status" value="2"/>
</dbReference>
<dbReference type="SMART" id="SM00318">
    <property type="entry name" value="SNc"/>
    <property type="match status" value="1"/>
</dbReference>
<dbReference type="GO" id="GO:0003677">
    <property type="term" value="F:DNA binding"/>
    <property type="evidence" value="ECO:0007669"/>
    <property type="project" value="InterPro"/>
</dbReference>
<accession>A0A6C2U8E2</accession>
<dbReference type="InterPro" id="IPR035437">
    <property type="entry name" value="SNase_OB-fold_sf"/>
</dbReference>
<sequence>MFTGVCLGGELVRLDGAVLADYGGNDGDSFMIEHNDKKQVVRLYYVDCPETHATTESDARRVREQAQHFGMADKRKVFEYGKEAANFTEKQLAKPFTVHTAYADAMGRSPGGRVFAFVTTADGHDLAELLVEHGYARSYGYRRELPDGTHYKEAAARLDDKETVAALKKQGIWKATNPDRLVELRAASRLEVAELNAITNSAAIKGPININTATAEELQAIKGVGPATAARIIELRPINSADDLDRIPRLPQKTKANIIQDTGL</sequence>